<dbReference type="AlphaFoldDB" id="A0A0U2ZBS0"/>
<reference evidence="2 3" key="1">
    <citation type="submission" date="2015-12" db="EMBL/GenBank/DDBJ databases">
        <title>Complete genome of Lacimicrobium alkaliphilum KCTC 32984.</title>
        <authorList>
            <person name="Kim S.-G."/>
            <person name="Lee Y.-J."/>
        </authorList>
    </citation>
    <scope>NUCLEOTIDE SEQUENCE [LARGE SCALE GENOMIC DNA]</scope>
    <source>
        <strain evidence="2 3">YelD216</strain>
    </source>
</reference>
<evidence type="ECO:0000313" key="2">
    <source>
        <dbReference type="EMBL" id="ALS99956.1"/>
    </source>
</evidence>
<dbReference type="RefSeq" id="WP_062483254.1">
    <property type="nucleotide sequence ID" value="NZ_CP013650.1"/>
</dbReference>
<feature type="transmembrane region" description="Helical" evidence="1">
    <location>
        <begin position="49"/>
        <end position="72"/>
    </location>
</feature>
<keyword evidence="1" id="KW-0472">Membrane</keyword>
<dbReference type="EMBL" id="CP013650">
    <property type="protein sequence ID" value="ALS99956.1"/>
    <property type="molecule type" value="Genomic_DNA"/>
</dbReference>
<proteinExistence type="predicted"/>
<dbReference type="OrthoDB" id="6314591at2"/>
<protein>
    <submittedName>
        <fullName evidence="2">Uncharacterized protein</fullName>
    </submittedName>
</protein>
<name>A0A0U2ZBS0_9ALTE</name>
<feature type="transmembrane region" description="Helical" evidence="1">
    <location>
        <begin position="21"/>
        <end position="43"/>
    </location>
</feature>
<keyword evidence="3" id="KW-1185">Reference proteome</keyword>
<dbReference type="Proteomes" id="UP000068447">
    <property type="component" value="Chromosome"/>
</dbReference>
<accession>A0A0U2ZBS0</accession>
<organism evidence="2 3">
    <name type="scientific">Lacimicrobium alkaliphilum</name>
    <dbReference type="NCBI Taxonomy" id="1526571"/>
    <lineage>
        <taxon>Bacteria</taxon>
        <taxon>Pseudomonadati</taxon>
        <taxon>Pseudomonadota</taxon>
        <taxon>Gammaproteobacteria</taxon>
        <taxon>Alteromonadales</taxon>
        <taxon>Alteromonadaceae</taxon>
        <taxon>Lacimicrobium</taxon>
    </lineage>
</organism>
<sequence length="88" mass="9697">MSYKVNHYAAKTTKPAYMLNIEMFALEAIFGVITTIFSIGGFKAQVPQLAFPCAIVALVCWGLIAHSIYLLIVDRAERRRGSDDGKSS</sequence>
<evidence type="ECO:0000256" key="1">
    <source>
        <dbReference type="SAM" id="Phobius"/>
    </source>
</evidence>
<keyword evidence="1" id="KW-0812">Transmembrane</keyword>
<gene>
    <name evidence="2" type="ORF">AT746_17910</name>
</gene>
<dbReference type="KEGG" id="lal:AT746_17910"/>
<keyword evidence="1" id="KW-1133">Transmembrane helix</keyword>
<evidence type="ECO:0000313" key="3">
    <source>
        <dbReference type="Proteomes" id="UP000068447"/>
    </source>
</evidence>